<sequence length="38" mass="4294">MVSSIELKRKLLRAMVSLPQMQNLDQYGNLSNTSLISN</sequence>
<protein>
    <submittedName>
        <fullName evidence="1">Uncharacterized protein</fullName>
    </submittedName>
</protein>
<evidence type="ECO:0000313" key="2">
    <source>
        <dbReference type="Proteomes" id="UP000032142"/>
    </source>
</evidence>
<proteinExistence type="predicted"/>
<organism evidence="1 2">
    <name type="scientific">Gossypium arboreum</name>
    <name type="common">Tree cotton</name>
    <name type="synonym">Gossypium nanking</name>
    <dbReference type="NCBI Taxonomy" id="29729"/>
    <lineage>
        <taxon>Eukaryota</taxon>
        <taxon>Viridiplantae</taxon>
        <taxon>Streptophyta</taxon>
        <taxon>Embryophyta</taxon>
        <taxon>Tracheophyta</taxon>
        <taxon>Spermatophyta</taxon>
        <taxon>Magnoliopsida</taxon>
        <taxon>eudicotyledons</taxon>
        <taxon>Gunneridae</taxon>
        <taxon>Pentapetalae</taxon>
        <taxon>rosids</taxon>
        <taxon>malvids</taxon>
        <taxon>Malvales</taxon>
        <taxon>Malvaceae</taxon>
        <taxon>Malvoideae</taxon>
        <taxon>Gossypium</taxon>
    </lineage>
</organism>
<keyword evidence="2" id="KW-1185">Reference proteome</keyword>
<comment type="caution">
    <text evidence="1">The sequence shown here is derived from an EMBL/GenBank/DDBJ whole genome shotgun (WGS) entry which is preliminary data.</text>
</comment>
<evidence type="ECO:0000313" key="1">
    <source>
        <dbReference type="EMBL" id="KHG05689.1"/>
    </source>
</evidence>
<accession>A0A0B0N1P0</accession>
<name>A0A0B0N1P0_GOSAR</name>
<dbReference type="EMBL" id="JRRC01435607">
    <property type="protein sequence ID" value="KHG05689.1"/>
    <property type="molecule type" value="Genomic_DNA"/>
</dbReference>
<dbReference type="AlphaFoldDB" id="A0A0B0N1P0"/>
<gene>
    <name evidence="1" type="ORF">F383_31074</name>
</gene>
<reference evidence="2" key="1">
    <citation type="submission" date="2014-09" db="EMBL/GenBank/DDBJ databases">
        <authorList>
            <person name="Mudge J."/>
            <person name="Ramaraj T."/>
            <person name="Lindquist I.E."/>
            <person name="Bharti A.K."/>
            <person name="Sundararajan A."/>
            <person name="Cameron C.T."/>
            <person name="Woodward J.E."/>
            <person name="May G.D."/>
            <person name="Brubaker C."/>
            <person name="Broadhvest J."/>
            <person name="Wilkins T.A."/>
        </authorList>
    </citation>
    <scope>NUCLEOTIDE SEQUENCE</scope>
    <source>
        <strain evidence="2">cv. AKA8401</strain>
    </source>
</reference>
<dbReference type="Proteomes" id="UP000032142">
    <property type="component" value="Unassembled WGS sequence"/>
</dbReference>